<dbReference type="SUPFAM" id="SSF53335">
    <property type="entry name" value="S-adenosyl-L-methionine-dependent methyltransferases"/>
    <property type="match status" value="1"/>
</dbReference>
<evidence type="ECO:0000256" key="1">
    <source>
        <dbReference type="SAM" id="MobiDB-lite"/>
    </source>
</evidence>
<dbReference type="PANTHER" id="PTHR12496:SF0">
    <property type="entry name" value="METHYLTRANSFERASE DOMAIN-CONTAINING PROTEIN"/>
    <property type="match status" value="1"/>
</dbReference>
<organism evidence="3 4">
    <name type="scientific">Lupinus angustifolius</name>
    <name type="common">Narrow-leaved blue lupine</name>
    <dbReference type="NCBI Taxonomy" id="3871"/>
    <lineage>
        <taxon>Eukaryota</taxon>
        <taxon>Viridiplantae</taxon>
        <taxon>Streptophyta</taxon>
        <taxon>Embryophyta</taxon>
        <taxon>Tracheophyta</taxon>
        <taxon>Spermatophyta</taxon>
        <taxon>Magnoliopsida</taxon>
        <taxon>eudicotyledons</taxon>
        <taxon>Gunneridae</taxon>
        <taxon>Pentapetalae</taxon>
        <taxon>rosids</taxon>
        <taxon>fabids</taxon>
        <taxon>Fabales</taxon>
        <taxon>Fabaceae</taxon>
        <taxon>Papilionoideae</taxon>
        <taxon>50 kb inversion clade</taxon>
        <taxon>genistoids sensu lato</taxon>
        <taxon>core genistoids</taxon>
        <taxon>Genisteae</taxon>
        <taxon>Lupinus</taxon>
    </lineage>
</organism>
<protein>
    <recommendedName>
        <fullName evidence="2">Methyltransferase domain-containing protein</fullName>
    </recommendedName>
</protein>
<dbReference type="Gramene" id="OIW11663">
    <property type="protein sequence ID" value="OIW11663"/>
    <property type="gene ID" value="TanjilG_24357"/>
</dbReference>
<dbReference type="InterPro" id="IPR025714">
    <property type="entry name" value="Methyltranfer_dom"/>
</dbReference>
<proteinExistence type="predicted"/>
<evidence type="ECO:0000313" key="4">
    <source>
        <dbReference type="Proteomes" id="UP000188354"/>
    </source>
</evidence>
<gene>
    <name evidence="3" type="ORF">TanjilG_24357</name>
</gene>
<dbReference type="Proteomes" id="UP000188354">
    <property type="component" value="Chromosome LG05"/>
</dbReference>
<dbReference type="InterPro" id="IPR029063">
    <property type="entry name" value="SAM-dependent_MTases_sf"/>
</dbReference>
<dbReference type="STRING" id="3871.A0A1J7HFL8"/>
<dbReference type="EMBL" id="CM007365">
    <property type="protein sequence ID" value="OIW11663.1"/>
    <property type="molecule type" value="Genomic_DNA"/>
</dbReference>
<feature type="region of interest" description="Disordered" evidence="1">
    <location>
        <begin position="387"/>
        <end position="417"/>
    </location>
</feature>
<name>A0A1J7HFL8_LUPAN</name>
<feature type="region of interest" description="Disordered" evidence="1">
    <location>
        <begin position="232"/>
        <end position="260"/>
    </location>
</feature>
<accession>A0A1J7HFL8</accession>
<feature type="compositionally biased region" description="Basic residues" evidence="1">
    <location>
        <begin position="388"/>
        <end position="399"/>
    </location>
</feature>
<keyword evidence="4" id="KW-1185">Reference proteome</keyword>
<sequence length="593" mass="65359">MANATECNSYSCKNSDETLAWIKAIIDFITPFSFLINPHVVNFFTDRLWLNVDKEWMDFLRGEPVQNLLLIPSGVIQDHWPTSLKNFILKLRSMVFRQEQADIDTALPGLQMTSVNSVLAQGMNVKKKHEVEVLSAVVSTIADSVRAHTIVDVGAGQGYLAQVLAFQYQHSVIAIDACSHHGRVTGARAERIKKHYTSQMLKSGSGMRKLNVPKTITCRVLSIDTLKTLVETSLPGDDTEQSRLEGESEEEQGKLHWPGDADKKPSTVLAGLHACGDLSVTMLKTFLECEDVKAVVSLGCCYNLLSEESIMDAGSQCGFPMSQSVRSTGLSLGKSARDLACQSAERWRSLDMHAGIHNFELHAFRAAFQMVLSKFYPEVVMSTPSIGRKGKALRRRQQRRSAESQHHQGSIGHIRPKSSVWPAESENVLVVDGSWLLHASIMVTAALLPSTARSSLSQCVTDGIMTSVLDIQALPSEILNAKAGCEETKSDNKFLHFENFCRSGLSHLGIEQSLDINLQSVWKEAEPFSDLIGPYWSLRAALGPLLETLILLDRLLFLQEQVPYGQGHDAASLLALLNSIASHLSLEKGCYSP</sequence>
<dbReference type="InterPro" id="IPR052220">
    <property type="entry name" value="METTL25"/>
</dbReference>
<reference evidence="3 4" key="1">
    <citation type="journal article" date="2017" name="Plant Biotechnol. J.">
        <title>A comprehensive draft genome sequence for lupin (Lupinus angustifolius), an emerging health food: insights into plant-microbe interactions and legume evolution.</title>
        <authorList>
            <person name="Hane J.K."/>
            <person name="Ming Y."/>
            <person name="Kamphuis L.G."/>
            <person name="Nelson M.N."/>
            <person name="Garg G."/>
            <person name="Atkins C.A."/>
            <person name="Bayer P.E."/>
            <person name="Bravo A."/>
            <person name="Bringans S."/>
            <person name="Cannon S."/>
            <person name="Edwards D."/>
            <person name="Foley R."/>
            <person name="Gao L.L."/>
            <person name="Harrison M.J."/>
            <person name="Huang W."/>
            <person name="Hurgobin B."/>
            <person name="Li S."/>
            <person name="Liu C.W."/>
            <person name="McGrath A."/>
            <person name="Morahan G."/>
            <person name="Murray J."/>
            <person name="Weller J."/>
            <person name="Jian J."/>
            <person name="Singh K.B."/>
        </authorList>
    </citation>
    <scope>NUCLEOTIDE SEQUENCE [LARGE SCALE GENOMIC DNA]</scope>
    <source>
        <strain evidence="4">cv. Tanjil</strain>
        <tissue evidence="3">Whole plant</tissue>
    </source>
</reference>
<feature type="domain" description="Methyltransferase" evidence="2">
    <location>
        <begin position="126"/>
        <end position="307"/>
    </location>
</feature>
<dbReference type="OMA" id="IVGLHPC"/>
<evidence type="ECO:0000313" key="3">
    <source>
        <dbReference type="EMBL" id="OIW11663.1"/>
    </source>
</evidence>
<dbReference type="PANTHER" id="PTHR12496">
    <property type="entry name" value="CGI-41 METHYLTRANSFERASE"/>
    <property type="match status" value="1"/>
</dbReference>
<dbReference type="Pfam" id="PF13679">
    <property type="entry name" value="Methyltransf_32"/>
    <property type="match status" value="1"/>
</dbReference>
<dbReference type="AlphaFoldDB" id="A0A1J7HFL8"/>
<feature type="compositionally biased region" description="Basic and acidic residues" evidence="1">
    <location>
        <begin position="240"/>
        <end position="260"/>
    </location>
</feature>
<evidence type="ECO:0000259" key="2">
    <source>
        <dbReference type="Pfam" id="PF13679"/>
    </source>
</evidence>